<keyword evidence="6 8" id="KW-0560">Oxidoreductase</keyword>
<dbReference type="Gene3D" id="3.40.430.10">
    <property type="entry name" value="Dihydrofolate Reductase, subunit A"/>
    <property type="match status" value="1"/>
</dbReference>
<dbReference type="PANTHER" id="PTHR48069:SF3">
    <property type="entry name" value="DIHYDROFOLATE REDUCTASE"/>
    <property type="match status" value="1"/>
</dbReference>
<dbReference type="EC" id="1.5.1.3" evidence="3 8"/>
<keyword evidence="5 8" id="KW-0521">NADP</keyword>
<evidence type="ECO:0000256" key="5">
    <source>
        <dbReference type="ARBA" id="ARBA00022857"/>
    </source>
</evidence>
<dbReference type="Proteomes" id="UP000006512">
    <property type="component" value="Unassembled WGS sequence"/>
</dbReference>
<dbReference type="PROSITE" id="PS51330">
    <property type="entry name" value="DHFR_2"/>
    <property type="match status" value="1"/>
</dbReference>
<dbReference type="HOGENOM" id="CLU_043966_5_1_5"/>
<dbReference type="GO" id="GO:0070401">
    <property type="term" value="F:NADP+ binding"/>
    <property type="evidence" value="ECO:0007669"/>
    <property type="project" value="UniProtKB-ARBA"/>
</dbReference>
<evidence type="ECO:0000256" key="3">
    <source>
        <dbReference type="ARBA" id="ARBA00012856"/>
    </source>
</evidence>
<feature type="domain" description="DHFR" evidence="10">
    <location>
        <begin position="5"/>
        <end position="170"/>
    </location>
</feature>
<comment type="catalytic activity">
    <reaction evidence="8">
        <text>(6S)-5,6,7,8-tetrahydrofolate + NADP(+) = 7,8-dihydrofolate + NADPH + H(+)</text>
        <dbReference type="Rhea" id="RHEA:15009"/>
        <dbReference type="ChEBI" id="CHEBI:15378"/>
        <dbReference type="ChEBI" id="CHEBI:57451"/>
        <dbReference type="ChEBI" id="CHEBI:57453"/>
        <dbReference type="ChEBI" id="CHEBI:57783"/>
        <dbReference type="ChEBI" id="CHEBI:58349"/>
        <dbReference type="EC" id="1.5.1.3"/>
    </reaction>
</comment>
<dbReference type="Pfam" id="PF00186">
    <property type="entry name" value="DHFR_1"/>
    <property type="match status" value="1"/>
</dbReference>
<evidence type="ECO:0000313" key="12">
    <source>
        <dbReference type="Proteomes" id="UP000006512"/>
    </source>
</evidence>
<organism evidence="11 12">
    <name type="scientific">Asticcacaulis biprosthecium C19</name>
    <dbReference type="NCBI Taxonomy" id="715226"/>
    <lineage>
        <taxon>Bacteria</taxon>
        <taxon>Pseudomonadati</taxon>
        <taxon>Pseudomonadota</taxon>
        <taxon>Alphaproteobacteria</taxon>
        <taxon>Caulobacterales</taxon>
        <taxon>Caulobacteraceae</taxon>
        <taxon>Asticcacaulis</taxon>
    </lineage>
</organism>
<evidence type="ECO:0000256" key="8">
    <source>
        <dbReference type="PIRNR" id="PIRNR000194"/>
    </source>
</evidence>
<gene>
    <name evidence="11" type="ORF">ABI_16420</name>
</gene>
<dbReference type="PANTHER" id="PTHR48069">
    <property type="entry name" value="DIHYDROFOLATE REDUCTASE"/>
    <property type="match status" value="1"/>
</dbReference>
<dbReference type="GO" id="GO:0006730">
    <property type="term" value="P:one-carbon metabolic process"/>
    <property type="evidence" value="ECO:0007669"/>
    <property type="project" value="UniProtKB-KW"/>
</dbReference>
<dbReference type="InterPro" id="IPR001796">
    <property type="entry name" value="DHFR_dom"/>
</dbReference>
<dbReference type="RefSeq" id="WP_006272394.1">
    <property type="nucleotide sequence ID" value="NZ_GL883077.1"/>
</dbReference>
<dbReference type="UniPathway" id="UPA00077">
    <property type="reaction ID" value="UER00158"/>
</dbReference>
<evidence type="ECO:0000256" key="7">
    <source>
        <dbReference type="ARBA" id="ARBA00025067"/>
    </source>
</evidence>
<evidence type="ECO:0000256" key="6">
    <source>
        <dbReference type="ARBA" id="ARBA00023002"/>
    </source>
</evidence>
<dbReference type="EMBL" id="GL883077">
    <property type="protein sequence ID" value="EGF93202.1"/>
    <property type="molecule type" value="Genomic_DNA"/>
</dbReference>
<accession>F4QJU5</accession>
<evidence type="ECO:0000259" key="10">
    <source>
        <dbReference type="PROSITE" id="PS51330"/>
    </source>
</evidence>
<evidence type="ECO:0000256" key="2">
    <source>
        <dbReference type="ARBA" id="ARBA00009539"/>
    </source>
</evidence>
<dbReference type="InterPro" id="IPR012259">
    <property type="entry name" value="DHFR"/>
</dbReference>
<evidence type="ECO:0000313" key="11">
    <source>
        <dbReference type="EMBL" id="EGF93202.1"/>
    </source>
</evidence>
<evidence type="ECO:0000256" key="4">
    <source>
        <dbReference type="ARBA" id="ARBA00022563"/>
    </source>
</evidence>
<dbReference type="eggNOG" id="COG0262">
    <property type="taxonomic scope" value="Bacteria"/>
</dbReference>
<keyword evidence="12" id="KW-1185">Reference proteome</keyword>
<dbReference type="SUPFAM" id="SSF53597">
    <property type="entry name" value="Dihydrofolate reductase-like"/>
    <property type="match status" value="1"/>
</dbReference>
<dbReference type="STRING" id="715226.ABI_16420"/>
<keyword evidence="4 8" id="KW-0554">One-carbon metabolism</keyword>
<dbReference type="AlphaFoldDB" id="F4QJU5"/>
<dbReference type="GO" id="GO:0005829">
    <property type="term" value="C:cytosol"/>
    <property type="evidence" value="ECO:0007669"/>
    <property type="project" value="TreeGrafter"/>
</dbReference>
<dbReference type="PRINTS" id="PR00070">
    <property type="entry name" value="DHFR"/>
</dbReference>
<dbReference type="InterPro" id="IPR017925">
    <property type="entry name" value="DHFR_CS"/>
</dbReference>
<dbReference type="GO" id="GO:0004146">
    <property type="term" value="F:dihydrofolate reductase activity"/>
    <property type="evidence" value="ECO:0007669"/>
    <property type="project" value="UniProtKB-EC"/>
</dbReference>
<dbReference type="CDD" id="cd00209">
    <property type="entry name" value="DHFR"/>
    <property type="match status" value="1"/>
</dbReference>
<evidence type="ECO:0000256" key="9">
    <source>
        <dbReference type="RuleBase" id="RU004474"/>
    </source>
</evidence>
<evidence type="ECO:0000256" key="1">
    <source>
        <dbReference type="ARBA" id="ARBA00004903"/>
    </source>
</evidence>
<reference evidence="12" key="1">
    <citation type="submission" date="2011-03" db="EMBL/GenBank/DDBJ databases">
        <title>Draft genome sequence of Brevundimonas diminuta.</title>
        <authorList>
            <person name="Brown P.J.B."/>
            <person name="Buechlein A."/>
            <person name="Hemmerich C."/>
            <person name="Brun Y.V."/>
        </authorList>
    </citation>
    <scope>NUCLEOTIDE SEQUENCE [LARGE SCALE GENOMIC DNA]</scope>
    <source>
        <strain evidence="12">C19</strain>
    </source>
</reference>
<dbReference type="PIRSF" id="PIRSF000194">
    <property type="entry name" value="DHFR"/>
    <property type="match status" value="1"/>
</dbReference>
<protein>
    <recommendedName>
        <fullName evidence="3 8">Dihydrofolate reductase</fullName>
        <ecNumber evidence="3 8">1.5.1.3</ecNumber>
    </recommendedName>
</protein>
<sequence length="173" mass="19266">MTKPKLALVVAMSDNGVIGKDNTLPWRLRSDMKLFKDITLGKPILMGSNTWDSLPKKPLPGRLNLVLSRDLKFEAEGGLICATLFEALDIAKEHAIDDGVDEICIIGGANVYAQTLPKADRLYVTHVHATVEGDTHFPTIDPAVWQVVREESFTKAEFDDHDFTLKVYERSKS</sequence>
<dbReference type="GO" id="GO:0046654">
    <property type="term" value="P:tetrahydrofolate biosynthetic process"/>
    <property type="evidence" value="ECO:0007669"/>
    <property type="project" value="UniProtKB-UniPathway"/>
</dbReference>
<dbReference type="InterPro" id="IPR024072">
    <property type="entry name" value="DHFR-like_dom_sf"/>
</dbReference>
<dbReference type="OrthoDB" id="9804315at2"/>
<comment type="function">
    <text evidence="7 8">Key enzyme in folate metabolism. Catalyzes an essential reaction for de novo glycine and purine synthesis, and for DNA precursor synthesis.</text>
</comment>
<dbReference type="FunFam" id="3.40.430.10:FF:000001">
    <property type="entry name" value="Dihydrofolate reductase"/>
    <property type="match status" value="1"/>
</dbReference>
<comment type="similarity">
    <text evidence="2 8 9">Belongs to the dihydrofolate reductase family.</text>
</comment>
<dbReference type="PROSITE" id="PS00075">
    <property type="entry name" value="DHFR_1"/>
    <property type="match status" value="1"/>
</dbReference>
<proteinExistence type="inferred from homology"/>
<comment type="pathway">
    <text evidence="1 8">Cofactor biosynthesis; tetrahydrofolate biosynthesis; 5,6,7,8-tetrahydrofolate from 7,8-dihydrofolate: step 1/1.</text>
</comment>
<name>F4QJU5_9CAUL</name>
<dbReference type="GO" id="GO:0046452">
    <property type="term" value="P:dihydrofolate metabolic process"/>
    <property type="evidence" value="ECO:0007669"/>
    <property type="project" value="TreeGrafter"/>
</dbReference>
<dbReference type="GO" id="GO:0046655">
    <property type="term" value="P:folic acid metabolic process"/>
    <property type="evidence" value="ECO:0007669"/>
    <property type="project" value="TreeGrafter"/>
</dbReference>